<dbReference type="Proteomes" id="UP000265515">
    <property type="component" value="Unassembled WGS sequence"/>
</dbReference>
<dbReference type="InterPro" id="IPR003958">
    <property type="entry name" value="CBFA_NFYB_domain"/>
</dbReference>
<evidence type="ECO:0000259" key="5">
    <source>
        <dbReference type="Pfam" id="PF00808"/>
    </source>
</evidence>
<dbReference type="PANTHER" id="PTHR10252:SF5">
    <property type="entry name" value="DR1-ASSOCIATED COREPRESSOR"/>
    <property type="match status" value="1"/>
</dbReference>
<dbReference type="SUPFAM" id="SSF47113">
    <property type="entry name" value="Histone-fold"/>
    <property type="match status" value="1"/>
</dbReference>
<dbReference type="OrthoDB" id="653904at2759"/>
<dbReference type="Gramene" id="GBG80944">
    <property type="protein sequence ID" value="GBG80944"/>
    <property type="gene ID" value="CBR_g31500"/>
</dbReference>
<dbReference type="AlphaFoldDB" id="A0A388LF56"/>
<evidence type="ECO:0000256" key="4">
    <source>
        <dbReference type="SAM" id="Phobius"/>
    </source>
</evidence>
<feature type="domain" description="Transcription factor CBF/NF-Y/archaeal histone" evidence="5">
    <location>
        <begin position="40"/>
        <end position="100"/>
    </location>
</feature>
<reference evidence="6 7" key="1">
    <citation type="journal article" date="2018" name="Cell">
        <title>The Chara Genome: Secondary Complexity and Implications for Plant Terrestrialization.</title>
        <authorList>
            <person name="Nishiyama T."/>
            <person name="Sakayama H."/>
            <person name="Vries J.D."/>
            <person name="Buschmann H."/>
            <person name="Saint-Marcoux D."/>
            <person name="Ullrich K.K."/>
            <person name="Haas F.B."/>
            <person name="Vanderstraeten L."/>
            <person name="Becker D."/>
            <person name="Lang D."/>
            <person name="Vosolsobe S."/>
            <person name="Rombauts S."/>
            <person name="Wilhelmsson P.K.I."/>
            <person name="Janitza P."/>
            <person name="Kern R."/>
            <person name="Heyl A."/>
            <person name="Rumpler F."/>
            <person name="Villalobos L.I.A.C."/>
            <person name="Clay J.M."/>
            <person name="Skokan R."/>
            <person name="Toyoda A."/>
            <person name="Suzuki Y."/>
            <person name="Kagoshima H."/>
            <person name="Schijlen E."/>
            <person name="Tajeshwar N."/>
            <person name="Catarino B."/>
            <person name="Hetherington A.J."/>
            <person name="Saltykova A."/>
            <person name="Bonnot C."/>
            <person name="Breuninger H."/>
            <person name="Symeonidi A."/>
            <person name="Radhakrishnan G.V."/>
            <person name="Van Nieuwerburgh F."/>
            <person name="Deforce D."/>
            <person name="Chang C."/>
            <person name="Karol K.G."/>
            <person name="Hedrich R."/>
            <person name="Ulvskov P."/>
            <person name="Glockner G."/>
            <person name="Delwiche C.F."/>
            <person name="Petrasek J."/>
            <person name="Van de Peer Y."/>
            <person name="Friml J."/>
            <person name="Beilby M."/>
            <person name="Dolan L."/>
            <person name="Kohara Y."/>
            <person name="Sugano S."/>
            <person name="Fujiyama A."/>
            <person name="Delaux P.-M."/>
            <person name="Quint M."/>
            <person name="TheiBen G."/>
            <person name="Hagemann M."/>
            <person name="Harholt J."/>
            <person name="Dunand C."/>
            <person name="Zachgo S."/>
            <person name="Langdale J."/>
            <person name="Maumus F."/>
            <person name="Straeten D.V.D."/>
            <person name="Gould S.B."/>
            <person name="Rensing S.A."/>
        </authorList>
    </citation>
    <scope>NUCLEOTIDE SEQUENCE [LARGE SCALE GENOMIC DNA]</scope>
    <source>
        <strain evidence="6 7">S276</strain>
    </source>
</reference>
<gene>
    <name evidence="6" type="ORF">CBR_g31500</name>
</gene>
<dbReference type="GO" id="GO:0001046">
    <property type="term" value="F:core promoter sequence-specific DNA binding"/>
    <property type="evidence" value="ECO:0007669"/>
    <property type="project" value="TreeGrafter"/>
</dbReference>
<dbReference type="Gene3D" id="1.10.20.10">
    <property type="entry name" value="Histone, subunit A"/>
    <property type="match status" value="1"/>
</dbReference>
<dbReference type="CDD" id="cd22906">
    <property type="entry name" value="HFD_DRAP1"/>
    <property type="match status" value="1"/>
</dbReference>
<accession>A0A388LF56</accession>
<feature type="compositionally biased region" description="Acidic residues" evidence="3">
    <location>
        <begin position="587"/>
        <end position="601"/>
    </location>
</feature>
<dbReference type="EMBL" id="BFEA01000361">
    <property type="protein sequence ID" value="GBG80944.1"/>
    <property type="molecule type" value="Genomic_DNA"/>
</dbReference>
<feature type="compositionally biased region" description="Basic residues" evidence="3">
    <location>
        <begin position="218"/>
        <end position="228"/>
    </location>
</feature>
<protein>
    <recommendedName>
        <fullName evidence="5">Transcription factor CBF/NF-Y/archaeal histone domain-containing protein</fullName>
    </recommendedName>
</protein>
<dbReference type="InterPro" id="IPR050568">
    <property type="entry name" value="Transcr_DNA_Rep_Reg"/>
</dbReference>
<evidence type="ECO:0000256" key="2">
    <source>
        <dbReference type="ARBA" id="ARBA00023242"/>
    </source>
</evidence>
<feature type="region of interest" description="Disordered" evidence="3">
    <location>
        <begin position="211"/>
        <end position="235"/>
    </location>
</feature>
<evidence type="ECO:0000313" key="7">
    <source>
        <dbReference type="Proteomes" id="UP000265515"/>
    </source>
</evidence>
<evidence type="ECO:0000256" key="1">
    <source>
        <dbReference type="ARBA" id="ARBA00004123"/>
    </source>
</evidence>
<comment type="caution">
    <text evidence="6">The sequence shown here is derived from an EMBL/GenBank/DDBJ whole genome shotgun (WGS) entry which is preliminary data.</text>
</comment>
<keyword evidence="7" id="KW-1185">Reference proteome</keyword>
<evidence type="ECO:0000313" key="6">
    <source>
        <dbReference type="EMBL" id="GBG80944.1"/>
    </source>
</evidence>
<dbReference type="GO" id="GO:0046982">
    <property type="term" value="F:protein heterodimerization activity"/>
    <property type="evidence" value="ECO:0007669"/>
    <property type="project" value="InterPro"/>
</dbReference>
<evidence type="ECO:0000256" key="3">
    <source>
        <dbReference type="SAM" id="MobiDB-lite"/>
    </source>
</evidence>
<keyword evidence="4" id="KW-0472">Membrane</keyword>
<keyword evidence="4" id="KW-0812">Transmembrane</keyword>
<organism evidence="6 7">
    <name type="scientific">Chara braunii</name>
    <name type="common">Braun's stonewort</name>
    <dbReference type="NCBI Taxonomy" id="69332"/>
    <lineage>
        <taxon>Eukaryota</taxon>
        <taxon>Viridiplantae</taxon>
        <taxon>Streptophyta</taxon>
        <taxon>Charophyceae</taxon>
        <taxon>Charales</taxon>
        <taxon>Characeae</taxon>
        <taxon>Chara</taxon>
    </lineage>
</organism>
<keyword evidence="4" id="KW-1133">Transmembrane helix</keyword>
<proteinExistence type="predicted"/>
<feature type="transmembrane region" description="Helical" evidence="4">
    <location>
        <begin position="161"/>
        <end position="182"/>
    </location>
</feature>
<sequence>MGADVQGQRRVQIQQWGPCYWLDESVPCCDGAFLPCLFLQARIKKIMQADDEVGKIAQATPVLISKAMELFLQDLCNRTYQITAARGAKTIGISHLKACVMSNGVYDFLRDIVSQAPDAGAEASMDDKGFAAVRRPCELQSEDSGSEKEDVKRLRTFRFSFSMLAAGETLFFAVSALFGVWFNCTSAFPSHWWVAGDELTADMILLSDQDSMAGQGRGRGRGRGRHSRSQPENGQVMVSCDGKSVGFEYRQQTANGRTSPMIDMTASHTPVNMKLRETDGGIAISQTAPRLVPALYVDTTGSGSSYCLSDPFFANEFREDSQKLVGSLPSDRLQGSGLTCGSYSDGFHLPPQRLVGSLPAGRSQSCLSDRFEQEWFKNRSDSTANWFTPSEQAMQLQTSSRMVLSAVPAERFGGRATPLNRRSTELHGASLVFDRFGDGGCSGSGEVGTRQGQVISRSVGNSVYMVNANATAANVTADANADSGRLDLSRANASGASCELASSARLKREPKDFDLNMDVDKVGLAGLDSNVVLPQFSGEIWGRSVMGHIQGLQAHQGESRGGLISSSMKMEGQRDMPVPNYNTGKWDDEEDYDNYDEDEKH</sequence>
<dbReference type="InterPro" id="IPR009072">
    <property type="entry name" value="Histone-fold"/>
</dbReference>
<dbReference type="PANTHER" id="PTHR10252">
    <property type="entry name" value="HISTONE-LIKE TRANSCRIPTION FACTOR CCAAT-RELATED"/>
    <property type="match status" value="1"/>
</dbReference>
<keyword evidence="2" id="KW-0539">Nucleus</keyword>
<dbReference type="GO" id="GO:0005634">
    <property type="term" value="C:nucleus"/>
    <property type="evidence" value="ECO:0007669"/>
    <property type="project" value="UniProtKB-SubCell"/>
</dbReference>
<dbReference type="Pfam" id="PF00808">
    <property type="entry name" value="CBFD_NFYB_HMF"/>
    <property type="match status" value="1"/>
</dbReference>
<name>A0A388LF56_CHABU</name>
<dbReference type="STRING" id="69332.A0A388LF56"/>
<feature type="region of interest" description="Disordered" evidence="3">
    <location>
        <begin position="569"/>
        <end position="601"/>
    </location>
</feature>
<comment type="subcellular location">
    <subcellularLocation>
        <location evidence="1">Nucleus</location>
    </subcellularLocation>
</comment>
<dbReference type="GO" id="GO:0016251">
    <property type="term" value="F:RNA polymerase II general transcription initiation factor activity"/>
    <property type="evidence" value="ECO:0007669"/>
    <property type="project" value="TreeGrafter"/>
</dbReference>